<sequence>MGASVGVAASPNVDSVIWAGDDRSKASHERADAAGLINCGKLENLTQQSDVILSICPPHDAESVVRSISNLQFPGLFVDCNAISPEKTCQLSNSFKFGQYIDGGIVGGPAWKKESGT</sequence>
<feature type="non-terminal residue" evidence="1">
    <location>
        <position position="117"/>
    </location>
</feature>
<dbReference type="Gene3D" id="3.40.50.720">
    <property type="entry name" value="NAD(P)-binding Rossmann-like Domain"/>
    <property type="match status" value="1"/>
</dbReference>
<name>A0A383AUW5_9ZZZZ</name>
<evidence type="ECO:0008006" key="2">
    <source>
        <dbReference type="Google" id="ProtNLM"/>
    </source>
</evidence>
<gene>
    <name evidence="1" type="ORF">METZ01_LOCUS464207</name>
</gene>
<reference evidence="1" key="1">
    <citation type="submission" date="2018-05" db="EMBL/GenBank/DDBJ databases">
        <authorList>
            <person name="Lanie J.A."/>
            <person name="Ng W.-L."/>
            <person name="Kazmierczak K.M."/>
            <person name="Andrzejewski T.M."/>
            <person name="Davidsen T.M."/>
            <person name="Wayne K.J."/>
            <person name="Tettelin H."/>
            <person name="Glass J.I."/>
            <person name="Rusch D."/>
            <person name="Podicherti R."/>
            <person name="Tsui H.-C.T."/>
            <person name="Winkler M.E."/>
        </authorList>
    </citation>
    <scope>NUCLEOTIDE SEQUENCE</scope>
</reference>
<dbReference type="InterPro" id="IPR036291">
    <property type="entry name" value="NAD(P)-bd_dom_sf"/>
</dbReference>
<dbReference type="SUPFAM" id="SSF51735">
    <property type="entry name" value="NAD(P)-binding Rossmann-fold domains"/>
    <property type="match status" value="1"/>
</dbReference>
<accession>A0A383AUW5</accession>
<dbReference type="EMBL" id="UINC01194988">
    <property type="protein sequence ID" value="SVE11353.1"/>
    <property type="molecule type" value="Genomic_DNA"/>
</dbReference>
<dbReference type="AlphaFoldDB" id="A0A383AUW5"/>
<organism evidence="1">
    <name type="scientific">marine metagenome</name>
    <dbReference type="NCBI Taxonomy" id="408172"/>
    <lineage>
        <taxon>unclassified sequences</taxon>
        <taxon>metagenomes</taxon>
        <taxon>ecological metagenomes</taxon>
    </lineage>
</organism>
<evidence type="ECO:0000313" key="1">
    <source>
        <dbReference type="EMBL" id="SVE11353.1"/>
    </source>
</evidence>
<protein>
    <recommendedName>
        <fullName evidence="2">6-phosphogluconate dehydrogenase NADP-binding domain-containing protein</fullName>
    </recommendedName>
</protein>
<proteinExistence type="predicted"/>